<evidence type="ECO:0000313" key="9">
    <source>
        <dbReference type="EMBL" id="ANW02503.1"/>
    </source>
</evidence>
<dbReference type="InterPro" id="IPR050171">
    <property type="entry name" value="MFS_Transporters"/>
</dbReference>
<evidence type="ECO:0000313" key="10">
    <source>
        <dbReference type="Proteomes" id="UP000092839"/>
    </source>
</evidence>
<keyword evidence="3" id="KW-1003">Cell membrane</keyword>
<dbReference type="InterPro" id="IPR005829">
    <property type="entry name" value="Sugar_transporter_CS"/>
</dbReference>
<gene>
    <name evidence="9" type="ORF">LMTR13_22370</name>
</gene>
<comment type="subcellular location">
    <subcellularLocation>
        <location evidence="1">Cell membrane</location>
        <topology evidence="1">Multi-pass membrane protein</topology>
    </subcellularLocation>
</comment>
<evidence type="ECO:0000256" key="2">
    <source>
        <dbReference type="ARBA" id="ARBA00022448"/>
    </source>
</evidence>
<name>A0A1B1UIC3_9BRAD</name>
<protein>
    <submittedName>
        <fullName evidence="9">MFS transporter</fullName>
    </submittedName>
</protein>
<organism evidence="9 10">
    <name type="scientific">Bradyrhizobium icense</name>
    <dbReference type="NCBI Taxonomy" id="1274631"/>
    <lineage>
        <taxon>Bacteria</taxon>
        <taxon>Pseudomonadati</taxon>
        <taxon>Pseudomonadota</taxon>
        <taxon>Alphaproteobacteria</taxon>
        <taxon>Hyphomicrobiales</taxon>
        <taxon>Nitrobacteraceae</taxon>
        <taxon>Bradyrhizobium</taxon>
    </lineage>
</organism>
<feature type="transmembrane region" description="Helical" evidence="7">
    <location>
        <begin position="156"/>
        <end position="177"/>
    </location>
</feature>
<dbReference type="PANTHER" id="PTHR23517:SF3">
    <property type="entry name" value="INTEGRAL MEMBRANE TRANSPORT PROTEIN"/>
    <property type="match status" value="1"/>
</dbReference>
<dbReference type="EMBL" id="CP016428">
    <property type="protein sequence ID" value="ANW02503.1"/>
    <property type="molecule type" value="Genomic_DNA"/>
</dbReference>
<evidence type="ECO:0000256" key="3">
    <source>
        <dbReference type="ARBA" id="ARBA00022475"/>
    </source>
</evidence>
<proteinExistence type="predicted"/>
<dbReference type="AlphaFoldDB" id="A0A1B1UIC3"/>
<dbReference type="InterPro" id="IPR011701">
    <property type="entry name" value="MFS"/>
</dbReference>
<feature type="transmembrane region" description="Helical" evidence="7">
    <location>
        <begin position="61"/>
        <end position="80"/>
    </location>
</feature>
<evidence type="ECO:0000256" key="7">
    <source>
        <dbReference type="SAM" id="Phobius"/>
    </source>
</evidence>
<feature type="domain" description="Major facilitator superfamily (MFS) profile" evidence="8">
    <location>
        <begin position="1"/>
        <end position="205"/>
    </location>
</feature>
<feature type="transmembrane region" description="Helical" evidence="7">
    <location>
        <begin position="326"/>
        <end position="346"/>
    </location>
</feature>
<evidence type="ECO:0000256" key="5">
    <source>
        <dbReference type="ARBA" id="ARBA00022989"/>
    </source>
</evidence>
<evidence type="ECO:0000256" key="1">
    <source>
        <dbReference type="ARBA" id="ARBA00004651"/>
    </source>
</evidence>
<evidence type="ECO:0000256" key="6">
    <source>
        <dbReference type="ARBA" id="ARBA00023136"/>
    </source>
</evidence>
<keyword evidence="2" id="KW-0813">Transport</keyword>
<dbReference type="CDD" id="cd17325">
    <property type="entry name" value="MFS_MdtG_SLC18_like"/>
    <property type="match status" value="1"/>
</dbReference>
<feature type="transmembrane region" description="Helical" evidence="7">
    <location>
        <begin position="92"/>
        <end position="109"/>
    </location>
</feature>
<dbReference type="Gene3D" id="1.20.1250.20">
    <property type="entry name" value="MFS general substrate transporter like domains"/>
    <property type="match status" value="2"/>
</dbReference>
<sequence length="419" mass="45255">MSTTDPVRSPAAGIALGLSANWRQFALLVLINAFVGGMVGIERTVVPLIGTEEFHLSSTTFVVSFIVSFGIVKAFANLVSGQLADVWGRKRVLILGWMFGLPVPFMIMWAPSWNWVIAANVLLGINQGLAWSMTVIMKVDLVGPKSRGLAVGLNEFAGYLAVGVTAFLTGYIAANYGLRPAPIYLGVGYAIFGALLSIFLVRDTRDHVRLEIGNTARPSPTIGFWEIFTLTSLRDRNLFAASQAGLVNNLNDGMSWGIFPLFFQSFGLGVERIGILKAVYPATWGILQIATGPLSDRWGRKGLIVAGMWVQAAGLFLTALTRQFEYWLIGSLLLGIGTAMVYPSLIAAVSDASHPTWRARSLSVYRFWRDLGYAIGALSAGIIADVLGFAWAIGIVAALTFLSGVVVAVFMREHSAQQS</sequence>
<keyword evidence="6 7" id="KW-0472">Membrane</keyword>
<reference evidence="9 10" key="1">
    <citation type="submission" date="2016-07" db="EMBL/GenBank/DDBJ databases">
        <title>Complete genome sequence of Bradyrhizobium icense LMTR 13T, a potential inoculant strain isolated from lima bean (Phaseolus lunatus) in Peru.</title>
        <authorList>
            <person name="Ormeno-Orrillo E."/>
            <person name="Duran D."/>
            <person name="Rogel M.A."/>
            <person name="Rey L."/>
            <person name="Imperial J."/>
            <person name="Ruiz-Argueso T."/>
            <person name="Martinez-Romero E."/>
        </authorList>
    </citation>
    <scope>NUCLEOTIDE SEQUENCE [LARGE SCALE GENOMIC DNA]</scope>
    <source>
        <strain evidence="9 10">LMTR 13</strain>
    </source>
</reference>
<feature type="transmembrane region" description="Helical" evidence="7">
    <location>
        <begin position="367"/>
        <end position="384"/>
    </location>
</feature>
<dbReference type="InterPro" id="IPR020846">
    <property type="entry name" value="MFS_dom"/>
</dbReference>
<dbReference type="GO" id="GO:0005886">
    <property type="term" value="C:plasma membrane"/>
    <property type="evidence" value="ECO:0007669"/>
    <property type="project" value="UniProtKB-SubCell"/>
</dbReference>
<dbReference type="GO" id="GO:0022857">
    <property type="term" value="F:transmembrane transporter activity"/>
    <property type="evidence" value="ECO:0007669"/>
    <property type="project" value="InterPro"/>
</dbReference>
<dbReference type="PANTHER" id="PTHR23517">
    <property type="entry name" value="RESISTANCE PROTEIN MDTM, PUTATIVE-RELATED-RELATED"/>
    <property type="match status" value="1"/>
</dbReference>
<keyword evidence="10" id="KW-1185">Reference proteome</keyword>
<dbReference type="Pfam" id="PF07690">
    <property type="entry name" value="MFS_1"/>
    <property type="match status" value="2"/>
</dbReference>
<dbReference type="PROSITE" id="PS00216">
    <property type="entry name" value="SUGAR_TRANSPORT_1"/>
    <property type="match status" value="1"/>
</dbReference>
<evidence type="ECO:0000259" key="8">
    <source>
        <dbReference type="PROSITE" id="PS50850"/>
    </source>
</evidence>
<dbReference type="KEGG" id="bic:LMTR13_22370"/>
<feature type="transmembrane region" description="Helical" evidence="7">
    <location>
        <begin position="390"/>
        <end position="411"/>
    </location>
</feature>
<evidence type="ECO:0000256" key="4">
    <source>
        <dbReference type="ARBA" id="ARBA00022692"/>
    </source>
</evidence>
<dbReference type="SUPFAM" id="SSF103473">
    <property type="entry name" value="MFS general substrate transporter"/>
    <property type="match status" value="1"/>
</dbReference>
<feature type="transmembrane region" description="Helical" evidence="7">
    <location>
        <begin position="115"/>
        <end position="136"/>
    </location>
</feature>
<dbReference type="RefSeq" id="WP_065729709.1">
    <property type="nucleotide sequence ID" value="NZ_CP016428.1"/>
</dbReference>
<dbReference type="PROSITE" id="PS50850">
    <property type="entry name" value="MFS"/>
    <property type="match status" value="2"/>
</dbReference>
<feature type="transmembrane region" description="Helical" evidence="7">
    <location>
        <begin position="302"/>
        <end position="320"/>
    </location>
</feature>
<accession>A0A1B1UIC3</accession>
<dbReference type="InterPro" id="IPR036259">
    <property type="entry name" value="MFS_trans_sf"/>
</dbReference>
<feature type="transmembrane region" description="Helical" evidence="7">
    <location>
        <begin position="183"/>
        <end position="201"/>
    </location>
</feature>
<dbReference type="STRING" id="1274631.LMTR13_22370"/>
<keyword evidence="4 7" id="KW-0812">Transmembrane</keyword>
<keyword evidence="5 7" id="KW-1133">Transmembrane helix</keyword>
<dbReference type="Proteomes" id="UP000092839">
    <property type="component" value="Chromosome"/>
</dbReference>
<feature type="domain" description="Major facilitator superfamily (MFS) profile" evidence="8">
    <location>
        <begin position="237"/>
        <end position="419"/>
    </location>
</feature>
<feature type="transmembrane region" description="Helical" evidence="7">
    <location>
        <begin position="25"/>
        <end position="41"/>
    </location>
</feature>